<evidence type="ECO:0000256" key="2">
    <source>
        <dbReference type="ARBA" id="ARBA00023163"/>
    </source>
</evidence>
<dbReference type="SUPFAM" id="SSF52172">
    <property type="entry name" value="CheY-like"/>
    <property type="match status" value="1"/>
</dbReference>
<dbReference type="Pfam" id="PF03861">
    <property type="entry name" value="ANTAR"/>
    <property type="match status" value="1"/>
</dbReference>
<name>R1HXP9_9PSEU</name>
<evidence type="ECO:0000259" key="3">
    <source>
        <dbReference type="PROSITE" id="PS50921"/>
    </source>
</evidence>
<evidence type="ECO:0000313" key="4">
    <source>
        <dbReference type="EMBL" id="EOD63024.1"/>
    </source>
</evidence>
<sequence>MTGTPTTSVATPLLEELLARIAADVPGTLGAAVSVHPRGSTMHTAATYGLAAAFVPAQLAGFGGPVQVAVTTGAPVVTADVFADDRWPALTLTGLLDRHPEFAADWPRVRGVAALPATWDSEGLLVLSVTLNRPATEETVNVLRRHERLAAMALVVAEAARPDRTEQMLDLLQSRAALEEAKGIVIALRRCDPDEAWSTLRRASQEFNVKVRELAVALVELLAGAPAPQPDGDRTITPGPAARRAADQLLRALGGTRR</sequence>
<organism evidence="4 5">
    <name type="scientific">Amycolatopsis vancoresmycina DSM 44592</name>
    <dbReference type="NCBI Taxonomy" id="1292037"/>
    <lineage>
        <taxon>Bacteria</taxon>
        <taxon>Bacillati</taxon>
        <taxon>Actinomycetota</taxon>
        <taxon>Actinomycetes</taxon>
        <taxon>Pseudonocardiales</taxon>
        <taxon>Pseudonocardiaceae</taxon>
        <taxon>Amycolatopsis</taxon>
    </lineage>
</organism>
<keyword evidence="5" id="KW-1185">Reference proteome</keyword>
<reference evidence="4 5" key="1">
    <citation type="submission" date="2013-02" db="EMBL/GenBank/DDBJ databases">
        <title>Draft genome sequence of Amycolatopsis vancoresmycina strain DSM 44592T.</title>
        <authorList>
            <person name="Kumar S."/>
            <person name="Kaur N."/>
            <person name="Kaur C."/>
            <person name="Raghava G.P.S."/>
            <person name="Mayilraj S."/>
        </authorList>
    </citation>
    <scope>NUCLEOTIDE SEQUENCE [LARGE SCALE GENOMIC DNA]</scope>
    <source>
        <strain evidence="4 5">DSM 44592</strain>
    </source>
</reference>
<keyword evidence="2" id="KW-0804">Transcription</keyword>
<keyword evidence="1" id="KW-0805">Transcription regulation</keyword>
<dbReference type="eggNOG" id="COG3707">
    <property type="taxonomic scope" value="Bacteria"/>
</dbReference>
<dbReference type="InterPro" id="IPR011006">
    <property type="entry name" value="CheY-like_superfamily"/>
</dbReference>
<dbReference type="PROSITE" id="PS50921">
    <property type="entry name" value="ANTAR"/>
    <property type="match status" value="1"/>
</dbReference>
<accession>R1HXP9</accession>
<dbReference type="Gene3D" id="1.10.10.10">
    <property type="entry name" value="Winged helix-like DNA-binding domain superfamily/Winged helix DNA-binding domain"/>
    <property type="match status" value="1"/>
</dbReference>
<dbReference type="Gene3D" id="3.30.450.40">
    <property type="match status" value="1"/>
</dbReference>
<dbReference type="PATRIC" id="fig|1292037.4.peg.7358"/>
<proteinExistence type="predicted"/>
<dbReference type="InterPro" id="IPR036388">
    <property type="entry name" value="WH-like_DNA-bd_sf"/>
</dbReference>
<dbReference type="Proteomes" id="UP000014139">
    <property type="component" value="Unassembled WGS sequence"/>
</dbReference>
<feature type="domain" description="ANTAR" evidence="3">
    <location>
        <begin position="158"/>
        <end position="219"/>
    </location>
</feature>
<dbReference type="EMBL" id="AOUO01000669">
    <property type="protein sequence ID" value="EOD63024.1"/>
    <property type="molecule type" value="Genomic_DNA"/>
</dbReference>
<dbReference type="SMART" id="SM01012">
    <property type="entry name" value="ANTAR"/>
    <property type="match status" value="1"/>
</dbReference>
<evidence type="ECO:0000313" key="5">
    <source>
        <dbReference type="Proteomes" id="UP000014139"/>
    </source>
</evidence>
<evidence type="ECO:0000256" key="1">
    <source>
        <dbReference type="ARBA" id="ARBA00023015"/>
    </source>
</evidence>
<gene>
    <name evidence="4" type="ORF">H480_39195</name>
</gene>
<comment type="caution">
    <text evidence="4">The sequence shown here is derived from an EMBL/GenBank/DDBJ whole genome shotgun (WGS) entry which is preliminary data.</text>
</comment>
<dbReference type="RefSeq" id="WP_004560989.1">
    <property type="nucleotide sequence ID" value="NZ_AOUO01000669.1"/>
</dbReference>
<dbReference type="GO" id="GO:0003723">
    <property type="term" value="F:RNA binding"/>
    <property type="evidence" value="ECO:0007669"/>
    <property type="project" value="InterPro"/>
</dbReference>
<protein>
    <recommendedName>
        <fullName evidence="3">ANTAR domain-containing protein</fullName>
    </recommendedName>
</protein>
<dbReference type="InterPro" id="IPR005561">
    <property type="entry name" value="ANTAR"/>
</dbReference>
<dbReference type="InterPro" id="IPR029016">
    <property type="entry name" value="GAF-like_dom_sf"/>
</dbReference>
<dbReference type="AlphaFoldDB" id="R1HXP9"/>